<dbReference type="Proteomes" id="UP001260072">
    <property type="component" value="Unassembled WGS sequence"/>
</dbReference>
<evidence type="ECO:0000313" key="2">
    <source>
        <dbReference type="EMBL" id="MDR5690912.1"/>
    </source>
</evidence>
<protein>
    <submittedName>
        <fullName evidence="2">Uncharacterized protein</fullName>
    </submittedName>
</protein>
<comment type="caution">
    <text evidence="2">The sequence shown here is derived from an EMBL/GenBank/DDBJ whole genome shotgun (WGS) entry which is preliminary data.</text>
</comment>
<feature type="region of interest" description="Disordered" evidence="1">
    <location>
        <begin position="207"/>
        <end position="233"/>
    </location>
</feature>
<evidence type="ECO:0000256" key="1">
    <source>
        <dbReference type="SAM" id="MobiDB-lite"/>
    </source>
</evidence>
<name>A0ABU1FGM8_9MICO</name>
<dbReference type="RefSeq" id="WP_310519593.1">
    <property type="nucleotide sequence ID" value="NZ_BAABBS010000004.1"/>
</dbReference>
<feature type="region of interest" description="Disordered" evidence="1">
    <location>
        <begin position="22"/>
        <end position="81"/>
    </location>
</feature>
<dbReference type="EMBL" id="JAVKGS010000001">
    <property type="protein sequence ID" value="MDR5690912.1"/>
    <property type="molecule type" value="Genomic_DNA"/>
</dbReference>
<keyword evidence="3" id="KW-1185">Reference proteome</keyword>
<reference evidence="3" key="1">
    <citation type="submission" date="2023-07" db="EMBL/GenBank/DDBJ databases">
        <title>Description of three actinobacteria isolated from air of manufacturing shop in a pharmaceutical factory.</title>
        <authorList>
            <person name="Zhang D.-F."/>
        </authorList>
    </citation>
    <scope>NUCLEOTIDE SEQUENCE [LARGE SCALE GENOMIC DNA]</scope>
    <source>
        <strain evidence="3">CCTCC AB 2011122</strain>
    </source>
</reference>
<organism evidence="2 3">
    <name type="scientific">Agromyces indicus</name>
    <dbReference type="NCBI Taxonomy" id="758919"/>
    <lineage>
        <taxon>Bacteria</taxon>
        <taxon>Bacillati</taxon>
        <taxon>Actinomycetota</taxon>
        <taxon>Actinomycetes</taxon>
        <taxon>Micrococcales</taxon>
        <taxon>Microbacteriaceae</taxon>
        <taxon>Agromyces</taxon>
    </lineage>
</organism>
<gene>
    <name evidence="2" type="ORF">RH861_02425</name>
</gene>
<feature type="compositionally biased region" description="Basic and acidic residues" evidence="1">
    <location>
        <begin position="25"/>
        <end position="37"/>
    </location>
</feature>
<sequence>MPDHDDPDERIARLQRAAFGANVPDAEREAAARELEALRSAGPSRPVAAPEPTAGGEPRAESPADRADDREHPTSAPSRTTLIAATAVALLVGLAAGLTVDAVIPEPDEPGSVPTSETAAWRVFDAPVPNGDRVRYPAPPVEVDLDRDSRRLLAARSDGVRVVAVRSEDGRDACLVLVVPSGPSAASCTSDGRFPPDGLVVRTEQPDTGTFSATWDANGRVSLGPEEPEGSAG</sequence>
<evidence type="ECO:0000313" key="3">
    <source>
        <dbReference type="Proteomes" id="UP001260072"/>
    </source>
</evidence>
<proteinExistence type="predicted"/>
<accession>A0ABU1FGM8</accession>
<feature type="compositionally biased region" description="Basic and acidic residues" evidence="1">
    <location>
        <begin position="58"/>
        <end position="73"/>
    </location>
</feature>